<protein>
    <recommendedName>
        <fullName evidence="2">C2H2-type domain-containing protein</fullName>
    </recommendedName>
</protein>
<evidence type="ECO:0000313" key="3">
    <source>
        <dbReference type="EMBL" id="SBT31095.1"/>
    </source>
</evidence>
<feature type="region of interest" description="Disordered" evidence="1">
    <location>
        <begin position="544"/>
        <end position="572"/>
    </location>
</feature>
<evidence type="ECO:0000256" key="1">
    <source>
        <dbReference type="SAM" id="MobiDB-lite"/>
    </source>
</evidence>
<feature type="compositionally biased region" description="Low complexity" evidence="1">
    <location>
        <begin position="546"/>
        <end position="559"/>
    </location>
</feature>
<name>A0A1A8YHR9_PLAOA</name>
<proteinExistence type="predicted"/>
<sequence>MRNCRLHSSLLSFSKLEKERHVLESYLKKKLRNIVLLLSAVREDIYIKAIGEQKYTLVATKRLTYQCKGEKMNRGTSDALNCKSSNLRDDEEKNNELVGENLYVYKCNTCLLVFTCVHSFANHIMNENHRVKQLDSLKNEKYFSCLRCKYFCLSIVKIIKHIELYNHGHNILKKIKKQIFYTSTPICDCIIKCYTFYSKNSNFENAHRGIVLNCRGYNDDQSNNSSNGNNDAFRNSIFKDRVVHSINEEQNLPFLSNVSRVRTKNYDSINDFFERRNCTKTNEFTKKITERDCTNIVSRLTSSPCNYSSPLNEKNYDERALSCGQTDTGRDSLTNNNHDTHNIATKETEMRKISFSQVGEQKALGPIFRDMDKIKDFNNILLNLQKFEEQVTKSPNNEIKKNLLLHIFENNYDFNEKKNSQTLNESNWSNEKISDNMEEHSSINLQQSDAFSRENYEQFENCEHITSANRGYDIFSSEGSKNDYGGAHEGTHAGTHEGEYNKILNDVVVDVKRDRSAWDENNQLRNEQMRNNFLRNYGAKIGARGSKFSESNSTSSSAMDSRRSEHTNLPNYEGFFQKDGEETLESIFSADLVSNILRKKQEEIIEKNPFLPSLKGSSGFFPPVPMTRERWDKASYANKHMGNISHGNVYKNERMYITKREDYTTNETSVEENQTDILPETFTTNFEDKEVEKHFPQNLKPFMFGDEKEVYNEHGDSITHFNFKNDNFVTVPNMSSDGKGCTSAGNNTLERNIYGGINEQNEYLKNYETFRRIYAADEFTGGDIQPSYNNTELKKGGNYAKICDFDKSSGGKGTGWHDPLGHLEEGNHLGRGNQLLSNLLKSEHCGEQKEDERKSIHLRESETNEHMHISNTCNDSKTRNVNDNEHPSAASAMENCNLFGKSHLEFLRSIYLLGPNQSKQAYDDCTNWEKGYYEENNGQVNPSYIHNRINHGTNGNYDINWNYNSNTYHGGRSTYPNAATVGMQQVKRCSNYGRFEENTKHSFDMWEKENWNYFNPTNVRNTSECISLNKTYGEIFTGSGQVYTNLHNANEQMDGRIPFNENTGTIQKRNQFIDEIYKLKKSIEEQNKSDTLNYTAINHPYEHRALNAYNTPLHEMNNLFENEKTKKYNVFHSNKNDNPSCFYPDFDQIRKGNADRFQH</sequence>
<reference evidence="4" key="1">
    <citation type="submission" date="2016-05" db="EMBL/GenBank/DDBJ databases">
        <authorList>
            <person name="Naeem Raeece"/>
        </authorList>
    </citation>
    <scope>NUCLEOTIDE SEQUENCE [LARGE SCALE GENOMIC DNA]</scope>
</reference>
<gene>
    <name evidence="3" type="ORF">POVWA1_005480</name>
</gene>
<feature type="domain" description="C2H2-type" evidence="2">
    <location>
        <begin position="107"/>
        <end position="129"/>
    </location>
</feature>
<dbReference type="AlphaFoldDB" id="A0A1A8YHR9"/>
<dbReference type="Proteomes" id="UP000078555">
    <property type="component" value="Unassembled WGS sequence"/>
</dbReference>
<evidence type="ECO:0000259" key="2">
    <source>
        <dbReference type="PROSITE" id="PS00028"/>
    </source>
</evidence>
<keyword evidence="4" id="KW-1185">Reference proteome</keyword>
<evidence type="ECO:0000313" key="4">
    <source>
        <dbReference type="Proteomes" id="UP000078555"/>
    </source>
</evidence>
<organism evidence="3 4">
    <name type="scientific">Plasmodium ovale wallikeri</name>
    <dbReference type="NCBI Taxonomy" id="864142"/>
    <lineage>
        <taxon>Eukaryota</taxon>
        <taxon>Sar</taxon>
        <taxon>Alveolata</taxon>
        <taxon>Apicomplexa</taxon>
        <taxon>Aconoidasida</taxon>
        <taxon>Haemosporida</taxon>
        <taxon>Plasmodiidae</taxon>
        <taxon>Plasmodium</taxon>
        <taxon>Plasmodium (Plasmodium)</taxon>
    </lineage>
</organism>
<dbReference type="PROSITE" id="PS00028">
    <property type="entry name" value="ZINC_FINGER_C2H2_1"/>
    <property type="match status" value="1"/>
</dbReference>
<accession>A0A1A8YHR9</accession>
<dbReference type="InterPro" id="IPR013087">
    <property type="entry name" value="Znf_C2H2_type"/>
</dbReference>
<dbReference type="EMBL" id="FLRD01000011">
    <property type="protein sequence ID" value="SBT31095.1"/>
    <property type="molecule type" value="Genomic_DNA"/>
</dbReference>